<dbReference type="EMBL" id="GL877435">
    <property type="protein sequence ID" value="ELA46717.1"/>
    <property type="molecule type" value="Genomic_DNA"/>
</dbReference>
<dbReference type="VEuPathDB" id="MicrosporidiaDB:VCUG_01803"/>
<feature type="coiled-coil region" evidence="1">
    <location>
        <begin position="422"/>
        <end position="449"/>
    </location>
</feature>
<reference evidence="4" key="1">
    <citation type="submission" date="2011-03" db="EMBL/GenBank/DDBJ databases">
        <title>The genome sequence of Vavraia culicis strain floridensis.</title>
        <authorList>
            <consortium name="The Broad Institute Genome Sequencing Platform"/>
            <person name="Cuomo C."/>
            <person name="Becnel J."/>
            <person name="Sanscrainte N."/>
            <person name="Young S.K."/>
            <person name="Zeng Q."/>
            <person name="Gargeya S."/>
            <person name="Fitzgerald M."/>
            <person name="Haas B."/>
            <person name="Abouelleil A."/>
            <person name="Alvarado L."/>
            <person name="Arachchi H.M."/>
            <person name="Berlin A."/>
            <person name="Chapman S.B."/>
            <person name="Gearin G."/>
            <person name="Goldberg J."/>
            <person name="Griggs A."/>
            <person name="Gujja S."/>
            <person name="Hansen M."/>
            <person name="Heiman D."/>
            <person name="Howarth C."/>
            <person name="Larimer J."/>
            <person name="Lui A."/>
            <person name="MacDonald P.J.P."/>
            <person name="McCowen C."/>
            <person name="Montmayeur A."/>
            <person name="Murphy C."/>
            <person name="Neiman D."/>
            <person name="Pearson M."/>
            <person name="Priest M."/>
            <person name="Roberts A."/>
            <person name="Saif S."/>
            <person name="Shea T."/>
            <person name="Sisk P."/>
            <person name="Stolte C."/>
            <person name="Sykes S."/>
            <person name="Wortman J."/>
            <person name="Nusbaum C."/>
            <person name="Birren B."/>
        </authorList>
    </citation>
    <scope>NUCLEOTIDE SEQUENCE [LARGE SCALE GENOMIC DNA]</scope>
    <source>
        <strain evidence="4">floridensis</strain>
    </source>
</reference>
<feature type="compositionally biased region" description="Basic and acidic residues" evidence="2">
    <location>
        <begin position="595"/>
        <end position="620"/>
    </location>
</feature>
<keyword evidence="1" id="KW-0175">Coiled coil</keyword>
<accession>L2GTM0</accession>
<gene>
    <name evidence="3" type="ORF">VCUG_01803</name>
</gene>
<name>L2GTM0_VAVCU</name>
<feature type="compositionally biased region" description="Basic residues" evidence="2">
    <location>
        <begin position="49"/>
        <end position="63"/>
    </location>
</feature>
<proteinExistence type="predicted"/>
<dbReference type="OMA" id="CLEYRLY"/>
<feature type="compositionally biased region" description="Polar residues" evidence="2">
    <location>
        <begin position="788"/>
        <end position="803"/>
    </location>
</feature>
<feature type="region of interest" description="Disordered" evidence="2">
    <location>
        <begin position="590"/>
        <end position="638"/>
    </location>
</feature>
<dbReference type="InParanoid" id="L2GTM0"/>
<feature type="compositionally biased region" description="Polar residues" evidence="2">
    <location>
        <begin position="770"/>
        <end position="780"/>
    </location>
</feature>
<feature type="region of interest" description="Disordered" evidence="2">
    <location>
        <begin position="1166"/>
        <end position="1188"/>
    </location>
</feature>
<sequence>MAIFEFLKNLSIFGKRKHESVQGRKRARTSSGINGEEIGKELNALVLKAKKNQKRAKRRKRKVEQKNEGADKDTKCEGLKLFTIGSDDSSEHDGNGPRVESVEPNQIIDFDEWHREKKVEPWNVYAMRVERAKKILGNFVEYKRFVTIEHQKLFGDDSRIFQDLKRKKVWDMNRNVKSIYIDHRHRDDEDTIIKDEIECIKCLEYRLYQEVGEEVKGKIRLALQRLSHHMYCDRSVLLKRLNKPKLDLIMDIRNILIGQLEEFGCAYHGKPENNLANKICRFDDSVEYKEDEPPRYRNGKPVITFERPEGSRYEHATKMRERARYCKRLRERLFVNDYKKITGFDYVPRIYPCPPDKYVPVARCLATCPFVGPLNYMLKQYGWPEKDVRLHTFFGYDLDNGTRVLDCGCEAISKRGAAYVYSNKSRDDYKKLCEENEALRRELEELKGKHAKFADPVVTEVKPVVRPVMKDDAARLDEVKSTTDGKPYQYLIPTRKDPPSALEVKLSGAVLVKRSKEETQKEREIVKKLENFDVYHGNPADYHSEDYNRDELVPPIFHTKPKHAKDKAQGEPVQEEVKTGNMVKRVEEAVGNAKPADKETVVERERASGRADQKVMRDKSAGATTSNTDSTCHETAGTGAHSDNVNLFAVNSDLEKDVKGADVNAGAVNPRFGSVTGHAFFNMANAMPSAVDVGQKTANIRAPIVPSSVESMSTLEVHGKSASAQNTTTLDSIKLSSAAQAVPETAPVYGSSSGIAPEVPIAKSVASQTSSFSLNEQNRATPPKHAHSTSNGVTSANTENQKMSGEGFAGDGTKDSGNMRDIKPLFDTVTPFGGVPTGGFDVQGSANMAHSSFGKPLVENSAPGDVVSNRSANYSGMQGGNAPHGLFSTNAAFQNLQNNEFSLFKNDSGVKEHKPGSNQPVSTIFQPFGLKSNLQNGPFGNAQQDAIQGLSAQRTQFDSGAQNVYGSAAQQDGADQTRRWESGATSLFDASRSDAQPWNNQQTKPENLFNTPSGNQPWGQLSGQQTALNGLNSSQPPVSTPLNNQTDLFSDFNMKRKIEFTGVNDNRPRVSNPTDAGDSLNTYGSANPLFQPSTGQIDGTNPLSYYSSGQPAAFGQNINAPPPFAPANATYSYGSSLPAPPDFNNKNQFAGVGDNTARTSLFSLGSGSGNVQTENVNEEKKEESGGLNKLDGILKGGFSWSSFGPK</sequence>
<dbReference type="Proteomes" id="UP000011081">
    <property type="component" value="Unassembled WGS sequence"/>
</dbReference>
<dbReference type="HOGENOM" id="CLU_285933_0_0_1"/>
<dbReference type="GeneID" id="19879674"/>
<dbReference type="OrthoDB" id="10491340at2759"/>
<feature type="region of interest" description="Disordered" evidence="2">
    <location>
        <begin position="770"/>
        <end position="819"/>
    </location>
</feature>
<organism evidence="3 4">
    <name type="scientific">Vavraia culicis (isolate floridensis)</name>
    <name type="common">Microsporidian parasite</name>
    <dbReference type="NCBI Taxonomy" id="948595"/>
    <lineage>
        <taxon>Eukaryota</taxon>
        <taxon>Fungi</taxon>
        <taxon>Fungi incertae sedis</taxon>
        <taxon>Microsporidia</taxon>
        <taxon>Pleistophoridae</taxon>
        <taxon>Vavraia</taxon>
    </lineage>
</organism>
<evidence type="ECO:0000256" key="2">
    <source>
        <dbReference type="SAM" id="MobiDB-lite"/>
    </source>
</evidence>
<evidence type="ECO:0000256" key="1">
    <source>
        <dbReference type="SAM" id="Coils"/>
    </source>
</evidence>
<keyword evidence="4" id="KW-1185">Reference proteome</keyword>
<feature type="region of interest" description="Disordered" evidence="2">
    <location>
        <begin position="49"/>
        <end position="71"/>
    </location>
</feature>
<evidence type="ECO:0000313" key="3">
    <source>
        <dbReference type="EMBL" id="ELA46717.1"/>
    </source>
</evidence>
<dbReference type="AlphaFoldDB" id="L2GTM0"/>
<protein>
    <submittedName>
        <fullName evidence="3">Uncharacterized protein</fullName>
    </submittedName>
</protein>
<dbReference type="RefSeq" id="XP_008074817.1">
    <property type="nucleotide sequence ID" value="XM_008076626.1"/>
</dbReference>
<evidence type="ECO:0000313" key="4">
    <source>
        <dbReference type="Proteomes" id="UP000011081"/>
    </source>
</evidence>
<feature type="compositionally biased region" description="Polar residues" evidence="2">
    <location>
        <begin position="1166"/>
        <end position="1175"/>
    </location>
</feature>